<name>A0A1N7KTQ4_9BACL</name>
<dbReference type="SMART" id="SM00849">
    <property type="entry name" value="Lactamase_B"/>
    <property type="match status" value="1"/>
</dbReference>
<organism evidence="2 3">
    <name type="scientific">Alicyclobacillus vulcanalis</name>
    <dbReference type="NCBI Taxonomy" id="252246"/>
    <lineage>
        <taxon>Bacteria</taxon>
        <taxon>Bacillati</taxon>
        <taxon>Bacillota</taxon>
        <taxon>Bacilli</taxon>
        <taxon>Bacillales</taxon>
        <taxon>Alicyclobacillaceae</taxon>
        <taxon>Alicyclobacillus</taxon>
    </lineage>
</organism>
<dbReference type="AlphaFoldDB" id="A0A1N7KTQ4"/>
<keyword evidence="3" id="KW-1185">Reference proteome</keyword>
<dbReference type="RefSeq" id="WP_076345027.1">
    <property type="nucleotide sequence ID" value="NZ_FTOO01000002.1"/>
</dbReference>
<evidence type="ECO:0000313" key="3">
    <source>
        <dbReference type="Proteomes" id="UP000186156"/>
    </source>
</evidence>
<proteinExistence type="predicted"/>
<dbReference type="Gene3D" id="1.10.10.10">
    <property type="entry name" value="Winged helix-like DNA-binding domain superfamily/Winged helix DNA-binding domain"/>
    <property type="match status" value="1"/>
</dbReference>
<dbReference type="InterPro" id="IPR036388">
    <property type="entry name" value="WH-like_DNA-bd_sf"/>
</dbReference>
<protein>
    <submittedName>
        <fullName evidence="2">Glyoxylase, beta-lactamase superfamily II</fullName>
    </submittedName>
</protein>
<evidence type="ECO:0000259" key="1">
    <source>
        <dbReference type="SMART" id="SM00849"/>
    </source>
</evidence>
<dbReference type="InterPro" id="IPR036866">
    <property type="entry name" value="RibonucZ/Hydroxyglut_hydro"/>
</dbReference>
<evidence type="ECO:0000313" key="2">
    <source>
        <dbReference type="EMBL" id="SIS64998.1"/>
    </source>
</evidence>
<dbReference type="Proteomes" id="UP000186156">
    <property type="component" value="Unassembled WGS sequence"/>
</dbReference>
<dbReference type="PANTHER" id="PTHR23131">
    <property type="entry name" value="ENDORIBONUCLEASE LACTB2"/>
    <property type="match status" value="1"/>
</dbReference>
<dbReference type="Gene3D" id="3.60.15.10">
    <property type="entry name" value="Ribonuclease Z/Hydroxyacylglutathione hydrolase-like"/>
    <property type="match status" value="1"/>
</dbReference>
<gene>
    <name evidence="2" type="ORF">SAMN05421799_102181</name>
</gene>
<dbReference type="SUPFAM" id="SSF56281">
    <property type="entry name" value="Metallo-hydrolase/oxidoreductase"/>
    <property type="match status" value="1"/>
</dbReference>
<dbReference type="Pfam" id="PF00753">
    <property type="entry name" value="Lactamase_B"/>
    <property type="match status" value="1"/>
</dbReference>
<dbReference type="STRING" id="252246.SAMN05421799_102181"/>
<dbReference type="InterPro" id="IPR050662">
    <property type="entry name" value="Sec-metab_biosynth-thioest"/>
</dbReference>
<dbReference type="InterPro" id="IPR041516">
    <property type="entry name" value="LACTB2_WH"/>
</dbReference>
<dbReference type="Pfam" id="PF17778">
    <property type="entry name" value="WHD_BLACT"/>
    <property type="match status" value="1"/>
</dbReference>
<dbReference type="EMBL" id="FTOO01000002">
    <property type="protein sequence ID" value="SIS64998.1"/>
    <property type="molecule type" value="Genomic_DNA"/>
</dbReference>
<feature type="domain" description="Metallo-beta-lactamase" evidence="1">
    <location>
        <begin position="29"/>
        <end position="196"/>
    </location>
</feature>
<dbReference type="InterPro" id="IPR001279">
    <property type="entry name" value="Metallo-B-lactamas"/>
</dbReference>
<accession>A0A1N7KTQ4</accession>
<dbReference type="OrthoDB" id="9802248at2"/>
<sequence length="286" mass="31969">MANAGPLEQVSPGVWRMCIPYPNVLPYGTVNVYVVADEGEALVVDAGAVGDHVEQLARGLRDIGVQRVRALVATHYHVDHTAGVRDMTARFGAPAFMHPLDVAAFDEKFPAARGTFAPCPERLRVGHRALDVIHQPGHTHGHLHLWLPDVRAIFVGDHLVEEGSVWVGPPDGHMEDYFRALEAVTRSEAEVALPGHGPAIRRPQAAAKRLLERRRMREEQILHILNDGPKALEELTRALYPRLDPRALPFARHTAIAHLEHLESQGFVRRTMLSKDWVMRYARTEE</sequence>
<reference evidence="3" key="1">
    <citation type="submission" date="2017-01" db="EMBL/GenBank/DDBJ databases">
        <authorList>
            <person name="Varghese N."/>
            <person name="Submissions S."/>
        </authorList>
    </citation>
    <scope>NUCLEOTIDE SEQUENCE [LARGE SCALE GENOMIC DNA]</scope>
    <source>
        <strain evidence="3">DSM 16176</strain>
    </source>
</reference>